<keyword evidence="6" id="KW-0158">Chromosome</keyword>
<evidence type="ECO:0000256" key="1">
    <source>
        <dbReference type="ARBA" id="ARBA00004123"/>
    </source>
</evidence>
<evidence type="ECO:0000256" key="2">
    <source>
        <dbReference type="ARBA" id="ARBA00004186"/>
    </source>
</evidence>
<keyword evidence="20" id="KW-1185">Reference proteome</keyword>
<name>W6MNK4_9ASCO</name>
<dbReference type="GO" id="GO:0051301">
    <property type="term" value="P:cell division"/>
    <property type="evidence" value="ECO:0007669"/>
    <property type="project" value="UniProtKB-KW"/>
</dbReference>
<evidence type="ECO:0000256" key="8">
    <source>
        <dbReference type="ARBA" id="ARBA00022618"/>
    </source>
</evidence>
<evidence type="ECO:0000256" key="7">
    <source>
        <dbReference type="ARBA" id="ARBA00022490"/>
    </source>
</evidence>
<dbReference type="GO" id="GO:0000278">
    <property type="term" value="P:mitotic cell cycle"/>
    <property type="evidence" value="ECO:0007669"/>
    <property type="project" value="InterPro"/>
</dbReference>
<evidence type="ECO:0000256" key="11">
    <source>
        <dbReference type="ARBA" id="ARBA00022829"/>
    </source>
</evidence>
<dbReference type="GO" id="GO:0008608">
    <property type="term" value="P:attachment of spindle microtubules to kinetochore"/>
    <property type="evidence" value="ECO:0007669"/>
    <property type="project" value="TreeGrafter"/>
</dbReference>
<evidence type="ECO:0000313" key="19">
    <source>
        <dbReference type="EMBL" id="CDK28206.1"/>
    </source>
</evidence>
<organism evidence="19 20">
    <name type="scientific">Kuraishia capsulata CBS 1993</name>
    <dbReference type="NCBI Taxonomy" id="1382522"/>
    <lineage>
        <taxon>Eukaryota</taxon>
        <taxon>Fungi</taxon>
        <taxon>Dikarya</taxon>
        <taxon>Ascomycota</taxon>
        <taxon>Saccharomycotina</taxon>
        <taxon>Pichiomycetes</taxon>
        <taxon>Pichiales</taxon>
        <taxon>Pichiaceae</taxon>
        <taxon>Kuraishia</taxon>
    </lineage>
</organism>
<dbReference type="EMBL" id="HG793129">
    <property type="protein sequence ID" value="CDK28206.1"/>
    <property type="molecule type" value="Genomic_DNA"/>
</dbReference>
<feature type="region of interest" description="Disordered" evidence="18">
    <location>
        <begin position="124"/>
        <end position="146"/>
    </location>
</feature>
<evidence type="ECO:0000256" key="18">
    <source>
        <dbReference type="SAM" id="MobiDB-lite"/>
    </source>
</evidence>
<dbReference type="Proteomes" id="UP000019384">
    <property type="component" value="Unassembled WGS sequence"/>
</dbReference>
<dbReference type="OrthoDB" id="3230169at2759"/>
<evidence type="ECO:0000256" key="9">
    <source>
        <dbReference type="ARBA" id="ARBA00022701"/>
    </source>
</evidence>
<keyword evidence="14" id="KW-0539">Nucleus</keyword>
<dbReference type="InterPro" id="IPR013963">
    <property type="entry name" value="DASH_Dad2"/>
</dbReference>
<keyword evidence="7" id="KW-0963">Cytoplasm</keyword>
<keyword evidence="16" id="KW-0137">Centromere</keyword>
<dbReference type="GeneID" id="34521584"/>
<gene>
    <name evidence="19" type="ORF">KUCA_T00004188001</name>
</gene>
<proteinExistence type="inferred from homology"/>
<sequence>MDSSRKSRRYTLENLMAHGLNSNSDTSLDHKIEARERDFDYVKEIKNQTAEIADRMRKLAMRLEDVTDDSETVKMVLSNMQEVMKGLSMAALPLANLGGLEPVEDSNVLPQRVIRVRVDNDVDDEDAQGQAIPLETSQISEEGYSI</sequence>
<accession>W6MNK4</accession>
<dbReference type="GO" id="GO:0044732">
    <property type="term" value="C:mitotic spindle pole body"/>
    <property type="evidence" value="ECO:0007669"/>
    <property type="project" value="TreeGrafter"/>
</dbReference>
<evidence type="ECO:0000256" key="6">
    <source>
        <dbReference type="ARBA" id="ARBA00022454"/>
    </source>
</evidence>
<keyword evidence="11" id="KW-0159">Chromosome partition</keyword>
<evidence type="ECO:0000256" key="13">
    <source>
        <dbReference type="ARBA" id="ARBA00023212"/>
    </source>
</evidence>
<dbReference type="GO" id="GO:0042729">
    <property type="term" value="C:DASH complex"/>
    <property type="evidence" value="ECO:0007669"/>
    <property type="project" value="InterPro"/>
</dbReference>
<evidence type="ECO:0000256" key="14">
    <source>
        <dbReference type="ARBA" id="ARBA00023242"/>
    </source>
</evidence>
<comment type="similarity">
    <text evidence="4">Belongs to the DASH complex DAD2 family.</text>
</comment>
<reference evidence="19" key="1">
    <citation type="submission" date="2013-12" db="EMBL/GenBank/DDBJ databases">
        <authorList>
            <person name="Genoscope - CEA"/>
        </authorList>
    </citation>
    <scope>NUCLEOTIDE SEQUENCE</scope>
    <source>
        <strain evidence="19">CBS 1993</strain>
    </source>
</reference>
<keyword evidence="15" id="KW-0131">Cell cycle</keyword>
<dbReference type="RefSeq" id="XP_022460196.1">
    <property type="nucleotide sequence ID" value="XM_022600895.1"/>
</dbReference>
<keyword evidence="13" id="KW-0206">Cytoskeleton</keyword>
<dbReference type="AlphaFoldDB" id="W6MNK4"/>
<evidence type="ECO:0000256" key="12">
    <source>
        <dbReference type="ARBA" id="ARBA00022838"/>
    </source>
</evidence>
<evidence type="ECO:0000256" key="17">
    <source>
        <dbReference type="ARBA" id="ARBA00030568"/>
    </source>
</evidence>
<keyword evidence="10" id="KW-0498">Mitosis</keyword>
<evidence type="ECO:0000256" key="15">
    <source>
        <dbReference type="ARBA" id="ARBA00023306"/>
    </source>
</evidence>
<evidence type="ECO:0000313" key="20">
    <source>
        <dbReference type="Proteomes" id="UP000019384"/>
    </source>
</evidence>
<dbReference type="PANTHER" id="PTHR28036">
    <property type="entry name" value="DASH COMPLEX SUBUNIT DAD2"/>
    <property type="match status" value="1"/>
</dbReference>
<reference evidence="19" key="2">
    <citation type="submission" date="2014-02" db="EMBL/GenBank/DDBJ databases">
        <title>Complete DNA sequence of /Kuraishia capsulata/ illustrates novel genomic features among budding yeasts (/Saccharomycotina/).</title>
        <authorList>
            <person name="Morales L."/>
            <person name="Noel B."/>
            <person name="Porcel B."/>
            <person name="Marcet-Houben M."/>
            <person name="Hullo M-F."/>
            <person name="Sacerdot C."/>
            <person name="Tekaia F."/>
            <person name="Leh-Louis V."/>
            <person name="Despons L."/>
            <person name="Khanna V."/>
            <person name="Aury J-M."/>
            <person name="Barbe V."/>
            <person name="Couloux A."/>
            <person name="Labadie K."/>
            <person name="Pelletier E."/>
            <person name="Souciet J-L."/>
            <person name="Boekhout T."/>
            <person name="Gabaldon T."/>
            <person name="Wincker P."/>
            <person name="Dujon B."/>
        </authorList>
    </citation>
    <scope>NUCLEOTIDE SEQUENCE</scope>
    <source>
        <strain evidence="19">CBS 1993</strain>
    </source>
</reference>
<comment type="subcellular location">
    <subcellularLocation>
        <location evidence="3">Chromosome</location>
        <location evidence="3">Centromere</location>
        <location evidence="3">Kinetochore</location>
    </subcellularLocation>
    <subcellularLocation>
        <location evidence="2">Cytoplasm</location>
        <location evidence="2">Cytoskeleton</location>
        <location evidence="2">Spindle</location>
    </subcellularLocation>
    <subcellularLocation>
        <location evidence="1">Nucleus</location>
    </subcellularLocation>
</comment>
<evidence type="ECO:0000256" key="3">
    <source>
        <dbReference type="ARBA" id="ARBA00004629"/>
    </source>
</evidence>
<dbReference type="GO" id="GO:1990023">
    <property type="term" value="C:mitotic spindle midzone"/>
    <property type="evidence" value="ECO:0007669"/>
    <property type="project" value="TreeGrafter"/>
</dbReference>
<protein>
    <recommendedName>
        <fullName evidence="5">DASH complex subunit DAD2</fullName>
    </recommendedName>
    <alternativeName>
        <fullName evidence="17">Outer kinetochore protein DAD2</fullName>
    </alternativeName>
</protein>
<dbReference type="GO" id="GO:0005874">
    <property type="term" value="C:microtubule"/>
    <property type="evidence" value="ECO:0007669"/>
    <property type="project" value="UniProtKB-KW"/>
</dbReference>
<keyword evidence="12" id="KW-0995">Kinetochore</keyword>
<keyword evidence="9" id="KW-0493">Microtubule</keyword>
<evidence type="ECO:0000256" key="4">
    <source>
        <dbReference type="ARBA" id="ARBA00005501"/>
    </source>
</evidence>
<dbReference type="Pfam" id="PF08654">
    <property type="entry name" value="DASH_Dad2"/>
    <property type="match status" value="1"/>
</dbReference>
<dbReference type="HOGENOM" id="CLU_1777753_0_0_1"/>
<keyword evidence="8" id="KW-0132">Cell division</keyword>
<evidence type="ECO:0000256" key="5">
    <source>
        <dbReference type="ARBA" id="ARBA00020260"/>
    </source>
</evidence>
<evidence type="ECO:0000256" key="16">
    <source>
        <dbReference type="ARBA" id="ARBA00023328"/>
    </source>
</evidence>
<evidence type="ECO:0000256" key="10">
    <source>
        <dbReference type="ARBA" id="ARBA00022776"/>
    </source>
</evidence>
<dbReference type="PANTHER" id="PTHR28036:SF1">
    <property type="entry name" value="DASH COMPLEX SUBUNIT DAD2"/>
    <property type="match status" value="1"/>
</dbReference>